<accession>A0A6J6M785</accession>
<dbReference type="Pfam" id="PF00534">
    <property type="entry name" value="Glycos_transf_1"/>
    <property type="match status" value="1"/>
</dbReference>
<dbReference type="SUPFAM" id="SSF53756">
    <property type="entry name" value="UDP-Glycosyltransferase/glycogen phosphorylase"/>
    <property type="match status" value="1"/>
</dbReference>
<keyword evidence="1" id="KW-0808">Transferase</keyword>
<feature type="domain" description="Glycosyl transferase family 1" evidence="2">
    <location>
        <begin position="223"/>
        <end position="373"/>
    </location>
</feature>
<dbReference type="PANTHER" id="PTHR46401">
    <property type="entry name" value="GLYCOSYLTRANSFERASE WBBK-RELATED"/>
    <property type="match status" value="1"/>
</dbReference>
<dbReference type="Gene3D" id="3.40.50.2000">
    <property type="entry name" value="Glycogen Phosphorylase B"/>
    <property type="match status" value="1"/>
</dbReference>
<dbReference type="AlphaFoldDB" id="A0A6J6M785"/>
<proteinExistence type="predicted"/>
<gene>
    <name evidence="3" type="ORF">UFOPK2310_00494</name>
</gene>
<evidence type="ECO:0000256" key="1">
    <source>
        <dbReference type="ARBA" id="ARBA00022679"/>
    </source>
</evidence>
<evidence type="ECO:0000313" key="3">
    <source>
        <dbReference type="EMBL" id="CAB4668744.1"/>
    </source>
</evidence>
<evidence type="ECO:0000259" key="2">
    <source>
        <dbReference type="Pfam" id="PF00534"/>
    </source>
</evidence>
<dbReference type="InterPro" id="IPR001296">
    <property type="entry name" value="Glyco_trans_1"/>
</dbReference>
<dbReference type="PANTHER" id="PTHR46401:SF2">
    <property type="entry name" value="GLYCOSYLTRANSFERASE WBBK-RELATED"/>
    <property type="match status" value="1"/>
</dbReference>
<name>A0A6J6M785_9ZZZZ</name>
<dbReference type="GO" id="GO:0016757">
    <property type="term" value="F:glycosyltransferase activity"/>
    <property type="evidence" value="ECO:0007669"/>
    <property type="project" value="InterPro"/>
</dbReference>
<dbReference type="EMBL" id="CAEZWW010000043">
    <property type="protein sequence ID" value="CAB4668744.1"/>
    <property type="molecule type" value="Genomic_DNA"/>
</dbReference>
<reference evidence="3" key="1">
    <citation type="submission" date="2020-05" db="EMBL/GenBank/DDBJ databases">
        <authorList>
            <person name="Chiriac C."/>
            <person name="Salcher M."/>
            <person name="Ghai R."/>
            <person name="Kavagutti S V."/>
        </authorList>
    </citation>
    <scope>NUCLEOTIDE SEQUENCE</scope>
</reference>
<protein>
    <submittedName>
        <fullName evidence="3">Unannotated protein</fullName>
    </submittedName>
</protein>
<organism evidence="3">
    <name type="scientific">freshwater metagenome</name>
    <dbReference type="NCBI Taxonomy" id="449393"/>
    <lineage>
        <taxon>unclassified sequences</taxon>
        <taxon>metagenomes</taxon>
        <taxon>ecological metagenomes</taxon>
    </lineage>
</organism>
<sequence length="619" mass="66656">MSQLPGVEVVPRQTLLDVTDLIEFFQRRESVSGVQRVIAETAPLLLAADPYLLAVILDPPRGVFVALTRAEVAQFFGAAVSANREAQANDADTCLLRAQTAPPVRIDANTVLAFLGAVWINDALMLAARDAHALGAKLVYLLYDLTPVLETGHTAAVSRLFERYLNLVLDTASMVPAISQSSRSDFVAYATARGDKAPAGSVTGLPCGITPGRYDTSVRPWPRPYALFVGTVEARKNHVLALNTWKQLVDKHGIDGVPDLVCIGRLGWHADEFLRAYVESNGLGGKVSLLSTSVSDAELAAFYANAEFTVYPSRYEGWGLPVSESLAFGKLPVVAHNSSLPEAGGKLAVYFESDNASDMATVIERDALNLETRMRIESQIVDNFVDLTWQHVADAISHDIEQARSREGRKPMYPTIDLGREYVLAAGEDAPDSGYADQYLRHLQTEGLTPMLRQPRGSDDFVVVDAGVIGTFGSPQTWGLEIRPGCRADFRFTRPVAGPLTILISTRSMPGVARIDAIGPGGPVQQEVYLGSVITLPLGDGAAGEPAQVTLSVTDAADSIEGFLGIKSFVVLAAEDLQTQVIALKSAADALRQELDFVTNTRSWKVTAPLRKLKGRGAS</sequence>
<dbReference type="CDD" id="cd03809">
    <property type="entry name" value="GT4_MtfB-like"/>
    <property type="match status" value="1"/>
</dbReference>